<dbReference type="InterPro" id="IPR036034">
    <property type="entry name" value="PDZ_sf"/>
</dbReference>
<dbReference type="EMBL" id="CP036432">
    <property type="protein sequence ID" value="QDV88133.1"/>
    <property type="molecule type" value="Genomic_DNA"/>
</dbReference>
<evidence type="ECO:0000256" key="3">
    <source>
        <dbReference type="SAM" id="SignalP"/>
    </source>
</evidence>
<feature type="region of interest" description="Disordered" evidence="2">
    <location>
        <begin position="406"/>
        <end position="427"/>
    </location>
</feature>
<accession>A0ABX5Y1H9</accession>
<protein>
    <submittedName>
        <fullName evidence="5">Serine endoprotease DegS</fullName>
        <ecNumber evidence="5">3.4.21.107</ecNumber>
    </submittedName>
</protein>
<evidence type="ECO:0000313" key="5">
    <source>
        <dbReference type="EMBL" id="QDV88133.1"/>
    </source>
</evidence>
<dbReference type="InterPro" id="IPR009003">
    <property type="entry name" value="Peptidase_S1_PA"/>
</dbReference>
<comment type="similarity">
    <text evidence="1">Belongs to the peptidase S1C family.</text>
</comment>
<feature type="domain" description="PDZ" evidence="4">
    <location>
        <begin position="247"/>
        <end position="333"/>
    </location>
</feature>
<keyword evidence="6" id="KW-1185">Reference proteome</keyword>
<dbReference type="PANTHER" id="PTHR22939">
    <property type="entry name" value="SERINE PROTEASE FAMILY S1C HTRA-RELATED"/>
    <property type="match status" value="1"/>
</dbReference>
<evidence type="ECO:0000259" key="4">
    <source>
        <dbReference type="PROSITE" id="PS50106"/>
    </source>
</evidence>
<sequence>MNRTQMSVVIALVLAFPLASRSAGQSLVDFRDAVRTSEPSLLTVIVDSADAIADPNAADDVAEAAPPRGRRIEILRPDGQPLNRFRDGQARGLVNARPGKTTSAAFAVGDSMVVAFVGGPVNSVTVQNAGGDESEGTVVALDYVTGLAAIKTELAPESGLIVSAAETEPGMPVLAAWIADRGLVTDSGMVSTRAIPTGSGVGTTPTLDFGAGRQMIGAPVLDATGIVVGVLVPSRNGGLVCARSTHLLRLVEAANAPEPHDLKRGLIGIQFEGSGPLVQQVSPGSAAEQAGIEAGDLIQQIDTMAIRDAAEVVAAVADARAGETLQIVVLRGDQTLTLPVTLTEHPDQRIAQNIPDGGAFPAQQAFELRDGQLFPLDIAPGAPPLPPAMRRFRMDELFREFQAPDGPLWRIPRQGEAEGDGFQSERGDVEETLKELQRQMERLNQKLDREND</sequence>
<dbReference type="RefSeq" id="WP_145220219.1">
    <property type="nucleotide sequence ID" value="NZ_CP036432.1"/>
</dbReference>
<keyword evidence="3" id="KW-0732">Signal</keyword>
<feature type="chain" id="PRO_5046247675" evidence="3">
    <location>
        <begin position="23"/>
        <end position="452"/>
    </location>
</feature>
<dbReference type="EC" id="3.4.21.107" evidence="5"/>
<dbReference type="GO" id="GO:0016787">
    <property type="term" value="F:hydrolase activity"/>
    <property type="evidence" value="ECO:0007669"/>
    <property type="project" value="UniProtKB-KW"/>
</dbReference>
<name>A0ABX5Y1H9_9BACT</name>
<dbReference type="Proteomes" id="UP000318081">
    <property type="component" value="Chromosome"/>
</dbReference>
<dbReference type="SUPFAM" id="SSF50494">
    <property type="entry name" value="Trypsin-like serine proteases"/>
    <property type="match status" value="1"/>
</dbReference>
<feature type="signal peptide" evidence="3">
    <location>
        <begin position="1"/>
        <end position="22"/>
    </location>
</feature>
<keyword evidence="5" id="KW-0378">Hydrolase</keyword>
<gene>
    <name evidence="5" type="primary">degS_2</name>
    <name evidence="5" type="ORF">TBK1r_71650</name>
</gene>
<organism evidence="5 6">
    <name type="scientific">Stieleria magnilauensis</name>
    <dbReference type="NCBI Taxonomy" id="2527963"/>
    <lineage>
        <taxon>Bacteria</taxon>
        <taxon>Pseudomonadati</taxon>
        <taxon>Planctomycetota</taxon>
        <taxon>Planctomycetia</taxon>
        <taxon>Pirellulales</taxon>
        <taxon>Pirellulaceae</taxon>
        <taxon>Stieleria</taxon>
    </lineage>
</organism>
<proteinExistence type="inferred from homology"/>
<evidence type="ECO:0000313" key="6">
    <source>
        <dbReference type="Proteomes" id="UP000318081"/>
    </source>
</evidence>
<evidence type="ECO:0000256" key="1">
    <source>
        <dbReference type="ARBA" id="ARBA00010541"/>
    </source>
</evidence>
<dbReference type="SMART" id="SM00228">
    <property type="entry name" value="PDZ"/>
    <property type="match status" value="1"/>
</dbReference>
<dbReference type="PROSITE" id="PS50106">
    <property type="entry name" value="PDZ"/>
    <property type="match status" value="1"/>
</dbReference>
<evidence type="ECO:0000256" key="2">
    <source>
        <dbReference type="SAM" id="MobiDB-lite"/>
    </source>
</evidence>
<dbReference type="Pfam" id="PF13180">
    <property type="entry name" value="PDZ_2"/>
    <property type="match status" value="1"/>
</dbReference>
<dbReference type="Gene3D" id="2.30.42.10">
    <property type="match status" value="1"/>
</dbReference>
<dbReference type="InterPro" id="IPR001478">
    <property type="entry name" value="PDZ"/>
</dbReference>
<dbReference type="PANTHER" id="PTHR22939:SF129">
    <property type="entry name" value="SERINE PROTEASE HTRA2, MITOCHONDRIAL"/>
    <property type="match status" value="1"/>
</dbReference>
<reference evidence="5 6" key="1">
    <citation type="submission" date="2019-02" db="EMBL/GenBank/DDBJ databases">
        <title>Deep-cultivation of Planctomycetes and their phenomic and genomic characterization uncovers novel biology.</title>
        <authorList>
            <person name="Wiegand S."/>
            <person name="Jogler M."/>
            <person name="Boedeker C."/>
            <person name="Pinto D."/>
            <person name="Vollmers J."/>
            <person name="Rivas-Marin E."/>
            <person name="Kohn T."/>
            <person name="Peeters S.H."/>
            <person name="Heuer A."/>
            <person name="Rast P."/>
            <person name="Oberbeckmann S."/>
            <person name="Bunk B."/>
            <person name="Jeske O."/>
            <person name="Meyerdierks A."/>
            <person name="Storesund J.E."/>
            <person name="Kallscheuer N."/>
            <person name="Luecker S."/>
            <person name="Lage O.M."/>
            <person name="Pohl T."/>
            <person name="Merkel B.J."/>
            <person name="Hornburger P."/>
            <person name="Mueller R.-W."/>
            <person name="Bruemmer F."/>
            <person name="Labrenz M."/>
            <person name="Spormann A.M."/>
            <person name="Op den Camp H."/>
            <person name="Overmann J."/>
            <person name="Amann R."/>
            <person name="Jetten M.S.M."/>
            <person name="Mascher T."/>
            <person name="Medema M.H."/>
            <person name="Devos D.P."/>
            <person name="Kaster A.-K."/>
            <person name="Ovreas L."/>
            <person name="Rohde M."/>
            <person name="Galperin M.Y."/>
            <person name="Jogler C."/>
        </authorList>
    </citation>
    <scope>NUCLEOTIDE SEQUENCE [LARGE SCALE GENOMIC DNA]</scope>
    <source>
        <strain evidence="5 6">TBK1r</strain>
    </source>
</reference>
<dbReference type="SUPFAM" id="SSF50156">
    <property type="entry name" value="PDZ domain-like"/>
    <property type="match status" value="1"/>
</dbReference>